<dbReference type="Pfam" id="PF00542">
    <property type="entry name" value="Ribosomal_L12"/>
    <property type="match status" value="1"/>
</dbReference>
<evidence type="ECO:0000313" key="2">
    <source>
        <dbReference type="EMBL" id="MFF9880625.1"/>
    </source>
</evidence>
<keyword evidence="3" id="KW-1185">Reference proteome</keyword>
<keyword evidence="2" id="KW-0687">Ribonucleoprotein</keyword>
<reference evidence="2 3" key="1">
    <citation type="submission" date="2024-10" db="EMBL/GenBank/DDBJ databases">
        <title>The Natural Products Discovery Center: Release of the First 8490 Sequenced Strains for Exploring Actinobacteria Biosynthetic Diversity.</title>
        <authorList>
            <person name="Kalkreuter E."/>
            <person name="Kautsar S.A."/>
            <person name="Yang D."/>
            <person name="Bader C.D."/>
            <person name="Teijaro C.N."/>
            <person name="Fluegel L."/>
            <person name="Davis C.M."/>
            <person name="Simpson J.R."/>
            <person name="Lauterbach L."/>
            <person name="Steele A.D."/>
            <person name="Gui C."/>
            <person name="Meng S."/>
            <person name="Li G."/>
            <person name="Viehrig K."/>
            <person name="Ye F."/>
            <person name="Su P."/>
            <person name="Kiefer A.F."/>
            <person name="Nichols A."/>
            <person name="Cepeda A.J."/>
            <person name="Yan W."/>
            <person name="Fan B."/>
            <person name="Jiang Y."/>
            <person name="Adhikari A."/>
            <person name="Zheng C.-J."/>
            <person name="Schuster L."/>
            <person name="Cowan T.M."/>
            <person name="Smanski M.J."/>
            <person name="Chevrette M.G."/>
            <person name="De Carvalho L.P.S."/>
            <person name="Shen B."/>
        </authorList>
    </citation>
    <scope>NUCLEOTIDE SEQUENCE [LARGE SCALE GENOMIC DNA]</scope>
    <source>
        <strain evidence="2 3">NPDC013366</strain>
    </source>
</reference>
<accession>A0ABW6YP83</accession>
<protein>
    <submittedName>
        <fullName evidence="2">Ribosomal protein L7/L12</fullName>
    </submittedName>
</protein>
<comment type="caution">
    <text evidence="2">The sequence shown here is derived from an EMBL/GenBank/DDBJ whole genome shotgun (WGS) entry which is preliminary data.</text>
</comment>
<gene>
    <name evidence="2" type="ORF">ACF1HC_03245</name>
</gene>
<keyword evidence="2" id="KW-0689">Ribosomal protein</keyword>
<dbReference type="SUPFAM" id="SSF54736">
    <property type="entry name" value="ClpS-like"/>
    <property type="match status" value="1"/>
</dbReference>
<evidence type="ECO:0000313" key="3">
    <source>
        <dbReference type="Proteomes" id="UP001603418"/>
    </source>
</evidence>
<dbReference type="Proteomes" id="UP001603418">
    <property type="component" value="Unassembled WGS sequence"/>
</dbReference>
<organism evidence="2 3">
    <name type="scientific">Streptomyces eurythermus</name>
    <dbReference type="NCBI Taxonomy" id="42237"/>
    <lineage>
        <taxon>Bacteria</taxon>
        <taxon>Bacillati</taxon>
        <taxon>Actinomycetota</taxon>
        <taxon>Actinomycetes</taxon>
        <taxon>Kitasatosporales</taxon>
        <taxon>Streptomycetaceae</taxon>
        <taxon>Streptomyces</taxon>
    </lineage>
</organism>
<dbReference type="Gene3D" id="3.30.1390.10">
    <property type="match status" value="1"/>
</dbReference>
<proteinExistence type="predicted"/>
<dbReference type="InterPro" id="IPR014719">
    <property type="entry name" value="Ribosomal_bL12_C/ClpS-like"/>
</dbReference>
<dbReference type="RefSeq" id="WP_051816023.1">
    <property type="nucleotide sequence ID" value="NZ_JBFACJ010000005.1"/>
</dbReference>
<evidence type="ECO:0000259" key="1">
    <source>
        <dbReference type="Pfam" id="PF00542"/>
    </source>
</evidence>
<feature type="domain" description="Large ribosomal subunit protein bL12 C-terminal" evidence="1">
    <location>
        <begin position="6"/>
        <end position="70"/>
    </location>
</feature>
<dbReference type="GO" id="GO:0005840">
    <property type="term" value="C:ribosome"/>
    <property type="evidence" value="ECO:0007669"/>
    <property type="project" value="UniProtKB-KW"/>
</dbReference>
<dbReference type="InterPro" id="IPR013823">
    <property type="entry name" value="Ribosomal_bL12_C"/>
</dbReference>
<dbReference type="EMBL" id="JBICBM010000002">
    <property type="protein sequence ID" value="MFF9880625.1"/>
    <property type="molecule type" value="Genomic_DNA"/>
</dbReference>
<sequence>MEEPDFAVVLTGWAGDSRREVIGVLRAVTGLSAWRSALLLSAAPAPVVEEVPFETAVRAAASLRAAGAGADVVCGWCARTLPPDGRPLSPGPCASRHWSAADCRASRSRGAARQARAPERPSCEG</sequence>
<name>A0ABW6YP83_9ACTN</name>